<keyword evidence="4" id="KW-1185">Reference proteome</keyword>
<dbReference type="EMBL" id="JBIAMX010000032">
    <property type="protein sequence ID" value="MFF0547113.1"/>
    <property type="molecule type" value="Genomic_DNA"/>
</dbReference>
<reference evidence="3 4" key="1">
    <citation type="submission" date="2024-10" db="EMBL/GenBank/DDBJ databases">
        <title>The Natural Products Discovery Center: Release of the First 8490 Sequenced Strains for Exploring Actinobacteria Biosynthetic Diversity.</title>
        <authorList>
            <person name="Kalkreuter E."/>
            <person name="Kautsar S.A."/>
            <person name="Yang D."/>
            <person name="Bader C.D."/>
            <person name="Teijaro C.N."/>
            <person name="Fluegel L."/>
            <person name="Davis C.M."/>
            <person name="Simpson J.R."/>
            <person name="Lauterbach L."/>
            <person name="Steele A.D."/>
            <person name="Gui C."/>
            <person name="Meng S."/>
            <person name="Li G."/>
            <person name="Viehrig K."/>
            <person name="Ye F."/>
            <person name="Su P."/>
            <person name="Kiefer A.F."/>
            <person name="Nichols A."/>
            <person name="Cepeda A.J."/>
            <person name="Yan W."/>
            <person name="Fan B."/>
            <person name="Jiang Y."/>
            <person name="Adhikari A."/>
            <person name="Zheng C.-J."/>
            <person name="Schuster L."/>
            <person name="Cowan T.M."/>
            <person name="Smanski M.J."/>
            <person name="Chevrette M.G."/>
            <person name="De Carvalho L.P.S."/>
            <person name="Shen B."/>
        </authorList>
    </citation>
    <scope>NUCLEOTIDE SEQUENCE [LARGE SCALE GENOMIC DNA]</scope>
    <source>
        <strain evidence="3 4">NPDC004045</strain>
    </source>
</reference>
<evidence type="ECO:0000313" key="3">
    <source>
        <dbReference type="EMBL" id="MFF0547113.1"/>
    </source>
</evidence>
<evidence type="ECO:0000259" key="2">
    <source>
        <dbReference type="Pfam" id="PF08327"/>
    </source>
</evidence>
<dbReference type="SUPFAM" id="SSF55961">
    <property type="entry name" value="Bet v1-like"/>
    <property type="match status" value="1"/>
</dbReference>
<protein>
    <submittedName>
        <fullName evidence="3">SRPBCC domain-containing protein</fullName>
    </submittedName>
</protein>
<gene>
    <name evidence="3" type="ORF">ACFYTF_30185</name>
</gene>
<name>A0ABW6PXF8_9NOCA</name>
<dbReference type="InterPro" id="IPR013538">
    <property type="entry name" value="ASHA1/2-like_C"/>
</dbReference>
<organism evidence="3 4">
    <name type="scientific">Nocardia thailandica</name>
    <dbReference type="NCBI Taxonomy" id="257275"/>
    <lineage>
        <taxon>Bacteria</taxon>
        <taxon>Bacillati</taxon>
        <taxon>Actinomycetota</taxon>
        <taxon>Actinomycetes</taxon>
        <taxon>Mycobacteriales</taxon>
        <taxon>Nocardiaceae</taxon>
        <taxon>Nocardia</taxon>
    </lineage>
</organism>
<comment type="similarity">
    <text evidence="1">Belongs to the AHA1 family.</text>
</comment>
<dbReference type="RefSeq" id="WP_387703263.1">
    <property type="nucleotide sequence ID" value="NZ_JBIAMX010000032.1"/>
</dbReference>
<sequence>MNTPEPRAAGPDAAVMPLRRPPIRQSTLVRAPIERVWRVFVFEMAGWWPLEPFSRGGARVRDVVVDGRVGGEVTEVWEDGTVESWGTVLRFEPPHTFAMTWNITGTPTEVTITFRPIGAALTKVDLVHGGWDRLDPDELRRACALPGGYDGEAYRIGWQRILSAFRAGFPTTTTKDGPTVFTDDQMLALLALSRDYTVCVLRWGPAADHPDRDALLWEHGRLNCDLREQGLLPITLRIPASGELAGVGVYTCGSDDVRAILDQDKAIDAGVLAYELYDAQSIPGDALP</sequence>
<accession>A0ABW6PXF8</accession>
<feature type="domain" description="Activator of Hsp90 ATPase homologue 1/2-like C-terminal" evidence="2">
    <location>
        <begin position="30"/>
        <end position="137"/>
    </location>
</feature>
<evidence type="ECO:0000313" key="4">
    <source>
        <dbReference type="Proteomes" id="UP001601444"/>
    </source>
</evidence>
<dbReference type="InterPro" id="IPR023393">
    <property type="entry name" value="START-like_dom_sf"/>
</dbReference>
<dbReference type="Proteomes" id="UP001601444">
    <property type="component" value="Unassembled WGS sequence"/>
</dbReference>
<comment type="caution">
    <text evidence="3">The sequence shown here is derived from an EMBL/GenBank/DDBJ whole genome shotgun (WGS) entry which is preliminary data.</text>
</comment>
<evidence type="ECO:0000256" key="1">
    <source>
        <dbReference type="ARBA" id="ARBA00006817"/>
    </source>
</evidence>
<proteinExistence type="inferred from homology"/>
<dbReference type="Gene3D" id="3.30.530.20">
    <property type="match status" value="1"/>
</dbReference>
<dbReference type="Pfam" id="PF08327">
    <property type="entry name" value="AHSA1"/>
    <property type="match status" value="1"/>
</dbReference>